<evidence type="ECO:0000256" key="9">
    <source>
        <dbReference type="PIRSR" id="PIRSR001480-1"/>
    </source>
</evidence>
<comment type="catalytic activity">
    <reaction evidence="1">
        <text>D-mannose 6-phosphate = D-fructose 6-phosphate</text>
        <dbReference type="Rhea" id="RHEA:12356"/>
        <dbReference type="ChEBI" id="CHEBI:58735"/>
        <dbReference type="ChEBI" id="CHEBI:61527"/>
        <dbReference type="EC" id="5.3.1.8"/>
    </reaction>
</comment>
<comment type="similarity">
    <text evidence="2">Belongs to the mannose-6-phosphate isomerase type 1 family.</text>
</comment>
<dbReference type="EMBL" id="QGLO01000004">
    <property type="protein sequence ID" value="PXY91629.1"/>
    <property type="molecule type" value="Genomic_DNA"/>
</dbReference>
<evidence type="ECO:0000259" key="11">
    <source>
        <dbReference type="Pfam" id="PF20511"/>
    </source>
</evidence>
<dbReference type="GO" id="GO:0005975">
    <property type="term" value="P:carbohydrate metabolic process"/>
    <property type="evidence" value="ECO:0007669"/>
    <property type="project" value="InterPro"/>
</dbReference>
<dbReference type="InterPro" id="IPR011051">
    <property type="entry name" value="RmlC_Cupin_sf"/>
</dbReference>
<keyword evidence="14" id="KW-1185">Reference proteome</keyword>
<evidence type="ECO:0000256" key="3">
    <source>
        <dbReference type="ARBA" id="ARBA00011956"/>
    </source>
</evidence>
<feature type="domain" description="Phosphomannose isomerase type I catalytic" evidence="11">
    <location>
        <begin position="6"/>
        <end position="154"/>
    </location>
</feature>
<dbReference type="PANTHER" id="PTHR10309:SF0">
    <property type="entry name" value="MANNOSE-6-PHOSPHATE ISOMERASE"/>
    <property type="match status" value="1"/>
</dbReference>
<feature type="binding site" evidence="10">
    <location>
        <position position="103"/>
    </location>
    <ligand>
        <name>Zn(2+)</name>
        <dbReference type="ChEBI" id="CHEBI:29105"/>
    </ligand>
</feature>
<dbReference type="EC" id="5.3.1.8" evidence="3"/>
<feature type="binding site" evidence="10">
    <location>
        <position position="261"/>
    </location>
    <ligand>
        <name>Zn(2+)</name>
        <dbReference type="ChEBI" id="CHEBI:29105"/>
    </ligand>
</feature>
<dbReference type="Pfam" id="PF20511">
    <property type="entry name" value="PMI_typeI_cat"/>
    <property type="match status" value="1"/>
</dbReference>
<dbReference type="NCBIfam" id="TIGR00218">
    <property type="entry name" value="manA"/>
    <property type="match status" value="1"/>
</dbReference>
<dbReference type="RefSeq" id="WP_110447574.1">
    <property type="nucleotide sequence ID" value="NZ_CP132381.1"/>
</dbReference>
<dbReference type="PANTHER" id="PTHR10309">
    <property type="entry name" value="MANNOSE-6-PHOSPHATE ISOMERASE"/>
    <property type="match status" value="1"/>
</dbReference>
<dbReference type="PRINTS" id="PR00714">
    <property type="entry name" value="MAN6PISMRASE"/>
</dbReference>
<keyword evidence="4 10" id="KW-0479">Metal-binding</keyword>
<evidence type="ECO:0000256" key="8">
    <source>
        <dbReference type="ARBA" id="ARBA00030762"/>
    </source>
</evidence>
<dbReference type="Proteomes" id="UP000247673">
    <property type="component" value="Unassembled WGS sequence"/>
</dbReference>
<dbReference type="InterPro" id="IPR014710">
    <property type="entry name" value="RmlC-like_jellyroll"/>
</dbReference>
<dbReference type="OrthoDB" id="9792649at2"/>
<dbReference type="GO" id="GO:0009298">
    <property type="term" value="P:GDP-mannose biosynthetic process"/>
    <property type="evidence" value="ECO:0007669"/>
    <property type="project" value="InterPro"/>
</dbReference>
<dbReference type="PIRSF" id="PIRSF001480">
    <property type="entry name" value="Mannose-6-phosphate_isomerase"/>
    <property type="match status" value="1"/>
</dbReference>
<comment type="cofactor">
    <cofactor evidence="10">
        <name>Zn(2+)</name>
        <dbReference type="ChEBI" id="CHEBI:29105"/>
    </cofactor>
    <text evidence="10">Binds 1 zinc ion per subunit.</text>
</comment>
<reference evidence="13 14" key="1">
    <citation type="submission" date="2018-05" db="EMBL/GenBank/DDBJ databases">
        <title>Reference genomes for bee gut microbiota database.</title>
        <authorList>
            <person name="Ellegaard K.M."/>
        </authorList>
    </citation>
    <scope>NUCLEOTIDE SEQUENCE [LARGE SCALE GENOMIC DNA]</scope>
    <source>
        <strain evidence="13 14">ESL0172</strain>
    </source>
</reference>
<dbReference type="AlphaFoldDB" id="A0A2V4DVU2"/>
<proteinExistence type="inferred from homology"/>
<evidence type="ECO:0000313" key="14">
    <source>
        <dbReference type="Proteomes" id="UP000247673"/>
    </source>
</evidence>
<dbReference type="Pfam" id="PF21621">
    <property type="entry name" value="MPI_cupin_dom"/>
    <property type="match status" value="1"/>
</dbReference>
<dbReference type="InterPro" id="IPR049071">
    <property type="entry name" value="MPI_cupin_dom"/>
</dbReference>
<evidence type="ECO:0000256" key="10">
    <source>
        <dbReference type="PIRSR" id="PIRSR001480-2"/>
    </source>
</evidence>
<evidence type="ECO:0000256" key="7">
    <source>
        <dbReference type="ARBA" id="ARBA00029741"/>
    </source>
</evidence>
<dbReference type="PROSITE" id="PS00965">
    <property type="entry name" value="PMI_I_1"/>
    <property type="match status" value="1"/>
</dbReference>
<keyword evidence="6 13" id="KW-0413">Isomerase</keyword>
<dbReference type="SUPFAM" id="SSF51182">
    <property type="entry name" value="RmlC-like cupins"/>
    <property type="match status" value="1"/>
</dbReference>
<feature type="binding site" evidence="10">
    <location>
        <position position="101"/>
    </location>
    <ligand>
        <name>Zn(2+)</name>
        <dbReference type="ChEBI" id="CHEBI:29105"/>
    </ligand>
</feature>
<dbReference type="Gene3D" id="1.10.441.10">
    <property type="entry name" value="Phosphomannose Isomerase, domain 2"/>
    <property type="match status" value="1"/>
</dbReference>
<keyword evidence="5 10" id="KW-0862">Zinc</keyword>
<dbReference type="InterPro" id="IPR018050">
    <property type="entry name" value="Pmannose_isomerase-type1_CS"/>
</dbReference>
<accession>A0A2V4DVU2</accession>
<evidence type="ECO:0000256" key="2">
    <source>
        <dbReference type="ARBA" id="ARBA00010772"/>
    </source>
</evidence>
<evidence type="ECO:0000313" key="13">
    <source>
        <dbReference type="EMBL" id="PXY91629.1"/>
    </source>
</evidence>
<comment type="caution">
    <text evidence="13">The sequence shown here is derived from an EMBL/GenBank/DDBJ whole genome shotgun (WGS) entry which is preliminary data.</text>
</comment>
<evidence type="ECO:0000256" key="1">
    <source>
        <dbReference type="ARBA" id="ARBA00000757"/>
    </source>
</evidence>
<protein>
    <recommendedName>
        <fullName evidence="3">mannose-6-phosphate isomerase</fullName>
        <ecNumber evidence="3">5.3.1.8</ecNumber>
    </recommendedName>
    <alternativeName>
        <fullName evidence="7">Phosphohexomutase</fullName>
    </alternativeName>
    <alternativeName>
        <fullName evidence="8">Phosphomannose isomerase</fullName>
    </alternativeName>
</protein>
<dbReference type="GO" id="GO:0004476">
    <property type="term" value="F:mannose-6-phosphate isomerase activity"/>
    <property type="evidence" value="ECO:0007669"/>
    <property type="project" value="UniProtKB-EC"/>
</dbReference>
<dbReference type="GO" id="GO:0005829">
    <property type="term" value="C:cytosol"/>
    <property type="evidence" value="ECO:0007669"/>
    <property type="project" value="TreeGrafter"/>
</dbReference>
<sequence>MNQTIWKLDNTIKHYDWGSIDGITNLFAIPNPTSEPMAEIWMGMHPLGCSLAIDEKLGKIRLDKLIKDNPQQILGNKTFQHFGSLPFLFKILSANKALSIQVHPTLENAKIGFAKENQLDIASDAPNRNYKDPNHKPELIYALTPFKAMRSFRAIDEIIMLFEKIALSDLTIPISQLKNNRHPDQLKHFFEYLLTLPTQTKTALIKQLLMKISTFNDEPYLTIKTLAKDYPDDIGLFMPLLLNVIELKPGQAMFLSAKTPHAYLSGTGLEVMANSDNVLRAGLTHKYIDSLELINNTNFESMALDQLLTKPVIKDNKIDFPVPVDDFKFEIIKSDQNLHCEKVDSAQIVLCLDGEITLSTESQSLTLHKGESALIAYQTDVYHYQGLGVLAKAFD</sequence>
<gene>
    <name evidence="13" type="primary">manA</name>
    <name evidence="13" type="ORF">DKK78_04710</name>
</gene>
<evidence type="ECO:0000259" key="12">
    <source>
        <dbReference type="Pfam" id="PF21621"/>
    </source>
</evidence>
<dbReference type="InterPro" id="IPR016305">
    <property type="entry name" value="Mannose-6-P_Isomerase"/>
</dbReference>
<feature type="domain" description="Mannose-6-phosphate isomerase cupin" evidence="12">
    <location>
        <begin position="317"/>
        <end position="391"/>
    </location>
</feature>
<name>A0A2V4DVU2_9GAMM</name>
<dbReference type="CDD" id="cd07011">
    <property type="entry name" value="cupin_PMI_type_I_N"/>
    <property type="match status" value="1"/>
</dbReference>
<evidence type="ECO:0000256" key="6">
    <source>
        <dbReference type="ARBA" id="ARBA00023235"/>
    </source>
</evidence>
<evidence type="ECO:0000256" key="4">
    <source>
        <dbReference type="ARBA" id="ARBA00022723"/>
    </source>
</evidence>
<evidence type="ECO:0000256" key="5">
    <source>
        <dbReference type="ARBA" id="ARBA00022833"/>
    </source>
</evidence>
<feature type="active site" evidence="9">
    <location>
        <position position="280"/>
    </location>
</feature>
<dbReference type="GO" id="GO:0008270">
    <property type="term" value="F:zinc ion binding"/>
    <property type="evidence" value="ECO:0007669"/>
    <property type="project" value="InterPro"/>
</dbReference>
<dbReference type="InterPro" id="IPR046457">
    <property type="entry name" value="PMI_typeI_cat"/>
</dbReference>
<feature type="binding site" evidence="10">
    <location>
        <position position="138"/>
    </location>
    <ligand>
        <name>Zn(2+)</name>
        <dbReference type="ChEBI" id="CHEBI:29105"/>
    </ligand>
</feature>
<dbReference type="InterPro" id="IPR001250">
    <property type="entry name" value="Man6P_Isoase-1"/>
</dbReference>
<organism evidence="13 14">
    <name type="scientific">Gilliamella apis</name>
    <dbReference type="NCBI Taxonomy" id="1970738"/>
    <lineage>
        <taxon>Bacteria</taxon>
        <taxon>Pseudomonadati</taxon>
        <taxon>Pseudomonadota</taxon>
        <taxon>Gammaproteobacteria</taxon>
        <taxon>Orbales</taxon>
        <taxon>Orbaceae</taxon>
        <taxon>Gilliamella</taxon>
    </lineage>
</organism>
<dbReference type="Gene3D" id="2.60.120.10">
    <property type="entry name" value="Jelly Rolls"/>
    <property type="match status" value="2"/>
</dbReference>